<keyword evidence="1" id="KW-0812">Transmembrane</keyword>
<evidence type="ECO:0000256" key="1">
    <source>
        <dbReference type="SAM" id="Phobius"/>
    </source>
</evidence>
<feature type="transmembrane region" description="Helical" evidence="1">
    <location>
        <begin position="12"/>
        <end position="31"/>
    </location>
</feature>
<keyword evidence="1" id="KW-0472">Membrane</keyword>
<reference evidence="2 3" key="1">
    <citation type="submission" date="2016-01" db="EMBL/GenBank/DDBJ databases">
        <authorList>
            <person name="Oliw E.H."/>
        </authorList>
    </citation>
    <scope>NUCLEOTIDE SEQUENCE [LARGE SCALE GENOMIC DNA]</scope>
    <source>
        <strain evidence="2 3">MDcuke</strain>
    </source>
</reference>
<sequence>MPASSQLKYDALLGLCYMPAIVVICLPGFMFDRVPAASIIASGALTRTFGTNKTWGDSTCRCCWQPPQGWHSPHGQAGWQYVAVLYRWHHALCRAIHDDG</sequence>
<evidence type="ECO:0000313" key="2">
    <source>
        <dbReference type="EMBL" id="AXF77509.1"/>
    </source>
</evidence>
<name>A0A345CVP2_9GAMM</name>
<proteinExistence type="predicted"/>
<gene>
    <name evidence="2" type="ORF">AV903_18020</name>
</gene>
<dbReference type="Proteomes" id="UP000264980">
    <property type="component" value="Chromosome"/>
</dbReference>
<protein>
    <submittedName>
        <fullName evidence="2">Uncharacterized protein</fullName>
    </submittedName>
</protein>
<dbReference type="AlphaFoldDB" id="A0A345CVP2"/>
<keyword evidence="1" id="KW-1133">Transmembrane helix</keyword>
<accession>A0A345CVP2</accession>
<dbReference type="EMBL" id="CP013970">
    <property type="protein sequence ID" value="AXF77509.1"/>
    <property type="molecule type" value="Genomic_DNA"/>
</dbReference>
<organism evidence="2 3">
    <name type="scientific">Erwinia tracheiphila</name>
    <dbReference type="NCBI Taxonomy" id="65700"/>
    <lineage>
        <taxon>Bacteria</taxon>
        <taxon>Pseudomonadati</taxon>
        <taxon>Pseudomonadota</taxon>
        <taxon>Gammaproteobacteria</taxon>
        <taxon>Enterobacterales</taxon>
        <taxon>Erwiniaceae</taxon>
        <taxon>Erwinia</taxon>
    </lineage>
</organism>
<evidence type="ECO:0000313" key="3">
    <source>
        <dbReference type="Proteomes" id="UP000264980"/>
    </source>
</evidence>